<dbReference type="RefSeq" id="XP_041163794.1">
    <property type="nucleotide sequence ID" value="XM_041297448.1"/>
</dbReference>
<dbReference type="OrthoDB" id="2449121at2759"/>
<accession>A0A9P7J273</accession>
<proteinExistence type="predicted"/>
<reference evidence="1" key="1">
    <citation type="journal article" date="2020" name="New Phytol.">
        <title>Comparative genomics reveals dynamic genome evolution in host specialist ectomycorrhizal fungi.</title>
        <authorList>
            <person name="Lofgren L.A."/>
            <person name="Nguyen N.H."/>
            <person name="Vilgalys R."/>
            <person name="Ruytinx J."/>
            <person name="Liao H.L."/>
            <person name="Branco S."/>
            <person name="Kuo A."/>
            <person name="LaButti K."/>
            <person name="Lipzen A."/>
            <person name="Andreopoulos W."/>
            <person name="Pangilinan J."/>
            <person name="Riley R."/>
            <person name="Hundley H."/>
            <person name="Na H."/>
            <person name="Barry K."/>
            <person name="Grigoriev I.V."/>
            <person name="Stajich J.E."/>
            <person name="Kennedy P.G."/>
        </authorList>
    </citation>
    <scope>NUCLEOTIDE SEQUENCE</scope>
    <source>
        <strain evidence="1">S12</strain>
    </source>
</reference>
<dbReference type="Gene3D" id="3.30.420.10">
    <property type="entry name" value="Ribonuclease H-like superfamily/Ribonuclease H"/>
    <property type="match status" value="1"/>
</dbReference>
<dbReference type="GO" id="GO:0003676">
    <property type="term" value="F:nucleic acid binding"/>
    <property type="evidence" value="ECO:0007669"/>
    <property type="project" value="InterPro"/>
</dbReference>
<organism evidence="1 2">
    <name type="scientific">Suillus plorans</name>
    <dbReference type="NCBI Taxonomy" id="116603"/>
    <lineage>
        <taxon>Eukaryota</taxon>
        <taxon>Fungi</taxon>
        <taxon>Dikarya</taxon>
        <taxon>Basidiomycota</taxon>
        <taxon>Agaricomycotina</taxon>
        <taxon>Agaricomycetes</taxon>
        <taxon>Agaricomycetidae</taxon>
        <taxon>Boletales</taxon>
        <taxon>Suillineae</taxon>
        <taxon>Suillaceae</taxon>
        <taxon>Suillus</taxon>
    </lineage>
</organism>
<dbReference type="Proteomes" id="UP000719766">
    <property type="component" value="Unassembled WGS sequence"/>
</dbReference>
<evidence type="ECO:0000313" key="2">
    <source>
        <dbReference type="Proteomes" id="UP000719766"/>
    </source>
</evidence>
<name>A0A9P7J273_9AGAM</name>
<evidence type="ECO:0000313" key="1">
    <source>
        <dbReference type="EMBL" id="KAG1799395.1"/>
    </source>
</evidence>
<dbReference type="InterPro" id="IPR036397">
    <property type="entry name" value="RNaseH_sf"/>
</dbReference>
<sequence>GHMCIFLQKFHCKLNPIEFFWGRVKKYLHDNCDYMFDTLKKNMSLALTSVSVNTIRLWQH</sequence>
<protein>
    <submittedName>
        <fullName evidence="1">Uncharacterized protein</fullName>
    </submittedName>
</protein>
<dbReference type="EMBL" id="JABBWE010000011">
    <property type="protein sequence ID" value="KAG1799395.1"/>
    <property type="molecule type" value="Genomic_DNA"/>
</dbReference>
<dbReference type="GeneID" id="64591212"/>
<comment type="caution">
    <text evidence="1">The sequence shown here is derived from an EMBL/GenBank/DDBJ whole genome shotgun (WGS) entry which is preliminary data.</text>
</comment>
<feature type="non-terminal residue" evidence="1">
    <location>
        <position position="1"/>
    </location>
</feature>
<dbReference type="AlphaFoldDB" id="A0A9P7J273"/>
<keyword evidence="2" id="KW-1185">Reference proteome</keyword>
<gene>
    <name evidence="1" type="ORF">HD556DRAFT_1231634</name>
</gene>